<proteinExistence type="predicted"/>
<reference evidence="2" key="1">
    <citation type="journal article" date="2022" name="Mol. Ecol. Resour.">
        <title>The genomes of chicory, endive, great burdock and yacon provide insights into Asteraceae palaeo-polyploidization history and plant inulin production.</title>
        <authorList>
            <person name="Fan W."/>
            <person name="Wang S."/>
            <person name="Wang H."/>
            <person name="Wang A."/>
            <person name="Jiang F."/>
            <person name="Liu H."/>
            <person name="Zhao H."/>
            <person name="Xu D."/>
            <person name="Zhang Y."/>
        </authorList>
    </citation>
    <scope>NUCLEOTIDE SEQUENCE [LARGE SCALE GENOMIC DNA]</scope>
    <source>
        <strain evidence="2">cv. Yunnan</strain>
    </source>
</reference>
<keyword evidence="2" id="KW-1185">Reference proteome</keyword>
<accession>A0ACB9D871</accession>
<protein>
    <submittedName>
        <fullName evidence="1">Uncharacterized protein</fullName>
    </submittedName>
</protein>
<dbReference type="Proteomes" id="UP001056120">
    <property type="component" value="Linkage Group LG20"/>
</dbReference>
<organism evidence="1 2">
    <name type="scientific">Smallanthus sonchifolius</name>
    <dbReference type="NCBI Taxonomy" id="185202"/>
    <lineage>
        <taxon>Eukaryota</taxon>
        <taxon>Viridiplantae</taxon>
        <taxon>Streptophyta</taxon>
        <taxon>Embryophyta</taxon>
        <taxon>Tracheophyta</taxon>
        <taxon>Spermatophyta</taxon>
        <taxon>Magnoliopsida</taxon>
        <taxon>eudicotyledons</taxon>
        <taxon>Gunneridae</taxon>
        <taxon>Pentapetalae</taxon>
        <taxon>asterids</taxon>
        <taxon>campanulids</taxon>
        <taxon>Asterales</taxon>
        <taxon>Asteraceae</taxon>
        <taxon>Asteroideae</taxon>
        <taxon>Heliantheae alliance</taxon>
        <taxon>Millerieae</taxon>
        <taxon>Smallanthus</taxon>
    </lineage>
</organism>
<gene>
    <name evidence="1" type="ORF">L1987_60195</name>
</gene>
<reference evidence="1 2" key="2">
    <citation type="journal article" date="2022" name="Mol. Ecol. Resour.">
        <title>The genomes of chicory, endive, great burdock and yacon provide insights into Asteraceae paleo-polyploidization history and plant inulin production.</title>
        <authorList>
            <person name="Fan W."/>
            <person name="Wang S."/>
            <person name="Wang H."/>
            <person name="Wang A."/>
            <person name="Jiang F."/>
            <person name="Liu H."/>
            <person name="Zhao H."/>
            <person name="Xu D."/>
            <person name="Zhang Y."/>
        </authorList>
    </citation>
    <scope>NUCLEOTIDE SEQUENCE [LARGE SCALE GENOMIC DNA]</scope>
    <source>
        <strain evidence="2">cv. Yunnan</strain>
        <tissue evidence="1">Leaves</tissue>
    </source>
</reference>
<dbReference type="EMBL" id="CM042037">
    <property type="protein sequence ID" value="KAI3742511.1"/>
    <property type="molecule type" value="Genomic_DNA"/>
</dbReference>
<evidence type="ECO:0000313" key="1">
    <source>
        <dbReference type="EMBL" id="KAI3742511.1"/>
    </source>
</evidence>
<sequence length="109" mass="11935">MNPTSITPNDMRALIVGGFQLIDSNEAKGGFSYRNSARIDCARLKPMPTAIGLVPGDICWDFGEIDASNSFTGSRSMCAGDQLWNDRRIDVHLTVVDEGIDGYELNTHN</sequence>
<evidence type="ECO:0000313" key="2">
    <source>
        <dbReference type="Proteomes" id="UP001056120"/>
    </source>
</evidence>
<name>A0ACB9D871_9ASTR</name>
<comment type="caution">
    <text evidence="1">The sequence shown here is derived from an EMBL/GenBank/DDBJ whole genome shotgun (WGS) entry which is preliminary data.</text>
</comment>